<dbReference type="InterPro" id="IPR027632">
    <property type="entry name" value="Lant_2_A2"/>
</dbReference>
<name>A0ABT4ERN6_9BACI</name>
<sequence length="57" mass="6092">MKKDFKAFEPITNEELNEIAGGSEIQPKWTPLTVTIPISLAGCPTTKCASIVSPCKG</sequence>
<dbReference type="NCBIfam" id="NF038161">
    <property type="entry name" value="lant_II_LchA2"/>
    <property type="match status" value="1"/>
</dbReference>
<dbReference type="RefSeq" id="WP_268638199.1">
    <property type="nucleotide sequence ID" value="NZ_JAMDLZ010000027.1"/>
</dbReference>
<comment type="caution">
    <text evidence="1">The sequence shown here is derived from an EMBL/GenBank/DDBJ whole genome shotgun (WGS) entry which is preliminary data.</text>
</comment>
<gene>
    <name evidence="1" type="ORF">M5W82_15455</name>
</gene>
<reference evidence="1 2" key="1">
    <citation type="submission" date="2022-05" db="EMBL/GenBank/DDBJ databases">
        <title>Genome Sequencing of Bee-Associated Microbes.</title>
        <authorList>
            <person name="Dunlap C."/>
        </authorList>
    </citation>
    <scope>NUCLEOTIDE SEQUENCE [LARGE SCALE GENOMIC DNA]</scope>
    <source>
        <strain evidence="1 2">NRRL BD-083</strain>
    </source>
</reference>
<dbReference type="NCBIfam" id="TIGR01847">
    <property type="entry name" value="bacteriocin_sig"/>
    <property type="match status" value="1"/>
</dbReference>
<dbReference type="Pfam" id="PF16934">
    <property type="entry name" value="Mersacidin"/>
    <property type="match status" value="1"/>
</dbReference>
<proteinExistence type="predicted"/>
<evidence type="ECO:0000313" key="2">
    <source>
        <dbReference type="Proteomes" id="UP001527052"/>
    </source>
</evidence>
<dbReference type="Proteomes" id="UP001527052">
    <property type="component" value="Unassembled WGS sequence"/>
</dbReference>
<organism evidence="1 2">
    <name type="scientific">Lysinibacillus xylanilyticus</name>
    <dbReference type="NCBI Taxonomy" id="582475"/>
    <lineage>
        <taxon>Bacteria</taxon>
        <taxon>Bacillati</taxon>
        <taxon>Bacillota</taxon>
        <taxon>Bacilli</taxon>
        <taxon>Bacillales</taxon>
        <taxon>Bacillaceae</taxon>
        <taxon>Lysinibacillus</taxon>
    </lineage>
</organism>
<dbReference type="EMBL" id="JAMDLZ010000027">
    <property type="protein sequence ID" value="MCY9548334.1"/>
    <property type="molecule type" value="Genomic_DNA"/>
</dbReference>
<accession>A0ABT4ERN6</accession>
<keyword evidence="2" id="KW-1185">Reference proteome</keyword>
<protein>
    <submittedName>
        <fullName evidence="1">Class II lanthipeptide, LchA2/BrtA2 family</fullName>
    </submittedName>
</protein>
<dbReference type="InterPro" id="IPR010133">
    <property type="entry name" value="Bacteriocin_signal_seq"/>
</dbReference>
<evidence type="ECO:0000313" key="1">
    <source>
        <dbReference type="EMBL" id="MCY9548334.1"/>
    </source>
</evidence>